<dbReference type="EnsemblPlants" id="AVESA.00010b.r2.4AG0630660.1">
    <property type="protein sequence ID" value="AVESA.00010b.r2.4AG0630660.1.CDS.1"/>
    <property type="gene ID" value="AVESA.00010b.r2.4AG0630660"/>
</dbReference>
<accession>A0ACD5WIG9</accession>
<dbReference type="Proteomes" id="UP001732700">
    <property type="component" value="Chromosome 4A"/>
</dbReference>
<evidence type="ECO:0000313" key="1">
    <source>
        <dbReference type="EnsemblPlants" id="AVESA.00010b.r2.4AG0630660.1.CDS.1"/>
    </source>
</evidence>
<sequence>MKMIGWNCQGAGRGLDKSRKMDYLANLISSTSAQVCFVSETKSSKYSSSRLNGRFSIAGSFIVPSKGHSCGLWMLWTDEVHVSIKFFNQYMILAILVDRTTNIDFVLACIYGDPHHRHTRIIRDHVYNFVCEYHGKPVVCLGDLNDIMCDMDTTSTNINKFRMRTFNSYVKQCGLFDLGFSGPAYTWTNKRFSSTPIFERLDRCLANAEWCTLFPNTNVFNLPIILSDHAPILISTESKFQRPKLNFKF</sequence>
<keyword evidence="2" id="KW-1185">Reference proteome</keyword>
<protein>
    <submittedName>
        <fullName evidence="1">Uncharacterized protein</fullName>
    </submittedName>
</protein>
<reference evidence="1" key="1">
    <citation type="submission" date="2021-05" db="EMBL/GenBank/DDBJ databases">
        <authorList>
            <person name="Scholz U."/>
            <person name="Mascher M."/>
            <person name="Fiebig A."/>
        </authorList>
    </citation>
    <scope>NUCLEOTIDE SEQUENCE [LARGE SCALE GENOMIC DNA]</scope>
</reference>
<reference evidence="1" key="2">
    <citation type="submission" date="2025-09" db="UniProtKB">
        <authorList>
            <consortium name="EnsemblPlants"/>
        </authorList>
    </citation>
    <scope>IDENTIFICATION</scope>
</reference>
<proteinExistence type="predicted"/>
<name>A0ACD5WIG9_AVESA</name>
<organism evidence="1 2">
    <name type="scientific">Avena sativa</name>
    <name type="common">Oat</name>
    <dbReference type="NCBI Taxonomy" id="4498"/>
    <lineage>
        <taxon>Eukaryota</taxon>
        <taxon>Viridiplantae</taxon>
        <taxon>Streptophyta</taxon>
        <taxon>Embryophyta</taxon>
        <taxon>Tracheophyta</taxon>
        <taxon>Spermatophyta</taxon>
        <taxon>Magnoliopsida</taxon>
        <taxon>Liliopsida</taxon>
        <taxon>Poales</taxon>
        <taxon>Poaceae</taxon>
        <taxon>BOP clade</taxon>
        <taxon>Pooideae</taxon>
        <taxon>Poodae</taxon>
        <taxon>Poeae</taxon>
        <taxon>Poeae Chloroplast Group 1 (Aveneae type)</taxon>
        <taxon>Aveninae</taxon>
        <taxon>Avena</taxon>
    </lineage>
</organism>
<evidence type="ECO:0000313" key="2">
    <source>
        <dbReference type="Proteomes" id="UP001732700"/>
    </source>
</evidence>